<reference evidence="1" key="1">
    <citation type="submission" date="2020-06" db="EMBL/GenBank/DDBJ databases">
        <authorList>
            <consortium name="Plant Systems Biology data submission"/>
        </authorList>
    </citation>
    <scope>NUCLEOTIDE SEQUENCE</scope>
    <source>
        <strain evidence="1">D6</strain>
    </source>
</reference>
<sequence length="162" mass="17813">MDTFMTAPMDLCASSPVKGPSFRTSFSVASKLITQNRFLPAMLSAVAQAQDLKKPQAQLVKSTLTKKRGHTSLSDRDMIHQLEAKHRAEMTKRRDPWNKSCGTTPRRAIPPCIRSSCAPPKLAALAKMKRQGKQTLSSTKLYGCVRDTHGALCSFPRQGAVI</sequence>
<proteinExistence type="predicted"/>
<comment type="caution">
    <text evidence="1">The sequence shown here is derived from an EMBL/GenBank/DDBJ whole genome shotgun (WGS) entry which is preliminary data.</text>
</comment>
<gene>
    <name evidence="1" type="ORF">SEMRO_43_G025880.1</name>
</gene>
<name>A0A9N8DDD9_9STRA</name>
<protein>
    <submittedName>
        <fullName evidence="1">Uncharacterized protein</fullName>
    </submittedName>
</protein>
<keyword evidence="2" id="KW-1185">Reference proteome</keyword>
<evidence type="ECO:0000313" key="2">
    <source>
        <dbReference type="Proteomes" id="UP001153069"/>
    </source>
</evidence>
<organism evidence="1 2">
    <name type="scientific">Seminavis robusta</name>
    <dbReference type="NCBI Taxonomy" id="568900"/>
    <lineage>
        <taxon>Eukaryota</taxon>
        <taxon>Sar</taxon>
        <taxon>Stramenopiles</taxon>
        <taxon>Ochrophyta</taxon>
        <taxon>Bacillariophyta</taxon>
        <taxon>Bacillariophyceae</taxon>
        <taxon>Bacillariophycidae</taxon>
        <taxon>Naviculales</taxon>
        <taxon>Naviculaceae</taxon>
        <taxon>Seminavis</taxon>
    </lineage>
</organism>
<accession>A0A9N8DDD9</accession>
<dbReference type="Proteomes" id="UP001153069">
    <property type="component" value="Unassembled WGS sequence"/>
</dbReference>
<dbReference type="EMBL" id="CAICTM010000043">
    <property type="protein sequence ID" value="CAB9498661.1"/>
    <property type="molecule type" value="Genomic_DNA"/>
</dbReference>
<dbReference type="AlphaFoldDB" id="A0A9N8DDD9"/>
<evidence type="ECO:0000313" key="1">
    <source>
        <dbReference type="EMBL" id="CAB9498661.1"/>
    </source>
</evidence>